<evidence type="ECO:0000256" key="1">
    <source>
        <dbReference type="ARBA" id="ARBA00004173"/>
    </source>
</evidence>
<dbReference type="HAMAP" id="MF_00291_B">
    <property type="entry name" value="Ribosomal_uS2_B"/>
    <property type="match status" value="1"/>
</dbReference>
<comment type="subcellular location">
    <subcellularLocation>
        <location evidence="1">Mitochondrion</location>
    </subcellularLocation>
</comment>
<dbReference type="AlphaFoldDB" id="A0A4E0RU82"/>
<dbReference type="PRINTS" id="PR00395">
    <property type="entry name" value="RIBOSOMALS2"/>
</dbReference>
<reference evidence="9" key="1">
    <citation type="submission" date="2019-03" db="EMBL/GenBank/DDBJ databases">
        <title>Improved annotation for the trematode Fasciola hepatica.</title>
        <authorList>
            <person name="Choi Y.-J."/>
            <person name="Martin J."/>
            <person name="Mitreva M."/>
        </authorList>
    </citation>
    <scope>NUCLEOTIDE SEQUENCE [LARGE SCALE GENOMIC DNA]</scope>
</reference>
<dbReference type="InterPro" id="IPR023591">
    <property type="entry name" value="Ribosomal_uS2_flav_dom_sf"/>
</dbReference>
<dbReference type="SUPFAM" id="SSF52313">
    <property type="entry name" value="Ribosomal protein S2"/>
    <property type="match status" value="1"/>
</dbReference>
<protein>
    <recommendedName>
        <fullName evidence="7">Small ribosomal subunit protein uS2m</fullName>
    </recommendedName>
    <alternativeName>
        <fullName evidence="8">28S ribosomal protein S2, mitochondrial</fullName>
    </alternativeName>
</protein>
<dbReference type="Proteomes" id="UP000230066">
    <property type="component" value="Unassembled WGS sequence"/>
</dbReference>
<dbReference type="FunFam" id="3.40.50.10490:FF:000026">
    <property type="entry name" value="28S ribosomal protein S2, mitochondrial"/>
    <property type="match status" value="1"/>
</dbReference>
<dbReference type="InterPro" id="IPR018130">
    <property type="entry name" value="Ribosomal_uS2_CS"/>
</dbReference>
<evidence type="ECO:0000256" key="3">
    <source>
        <dbReference type="ARBA" id="ARBA00022980"/>
    </source>
</evidence>
<organism evidence="9 10">
    <name type="scientific">Fasciola hepatica</name>
    <name type="common">Liver fluke</name>
    <dbReference type="NCBI Taxonomy" id="6192"/>
    <lineage>
        <taxon>Eukaryota</taxon>
        <taxon>Metazoa</taxon>
        <taxon>Spiralia</taxon>
        <taxon>Lophotrochozoa</taxon>
        <taxon>Platyhelminthes</taxon>
        <taxon>Trematoda</taxon>
        <taxon>Digenea</taxon>
        <taxon>Plagiorchiida</taxon>
        <taxon>Echinostomata</taxon>
        <taxon>Echinostomatoidea</taxon>
        <taxon>Fasciolidae</taxon>
        <taxon>Fasciola</taxon>
    </lineage>
</organism>
<dbReference type="InterPro" id="IPR005706">
    <property type="entry name" value="Ribosomal_uS2_bac/mit/plastid"/>
</dbReference>
<keyword evidence="10" id="KW-1185">Reference proteome</keyword>
<dbReference type="NCBIfam" id="TIGR01011">
    <property type="entry name" value="rpsB_bact"/>
    <property type="match status" value="1"/>
</dbReference>
<evidence type="ECO:0000256" key="5">
    <source>
        <dbReference type="ARBA" id="ARBA00023274"/>
    </source>
</evidence>
<dbReference type="GO" id="GO:0005763">
    <property type="term" value="C:mitochondrial small ribosomal subunit"/>
    <property type="evidence" value="ECO:0007669"/>
    <property type="project" value="UniProtKB-ARBA"/>
</dbReference>
<keyword evidence="4" id="KW-0496">Mitochondrion</keyword>
<name>A0A4E0RU82_FASHE</name>
<dbReference type="PANTHER" id="PTHR12534">
    <property type="entry name" value="30S RIBOSOMAL PROTEIN S2 PROKARYOTIC AND ORGANELLAR"/>
    <property type="match status" value="1"/>
</dbReference>
<evidence type="ECO:0000256" key="8">
    <source>
        <dbReference type="ARBA" id="ARBA00083109"/>
    </source>
</evidence>
<dbReference type="EMBL" id="JXXN02001227">
    <property type="protein sequence ID" value="THD25238.1"/>
    <property type="molecule type" value="Genomic_DNA"/>
</dbReference>
<comment type="function">
    <text evidence="6">Required for mitoribosome formation and stability, and mitochondrial translation.</text>
</comment>
<evidence type="ECO:0000313" key="9">
    <source>
        <dbReference type="EMBL" id="THD25238.1"/>
    </source>
</evidence>
<gene>
    <name evidence="9" type="ORF">D915_004082</name>
</gene>
<evidence type="ECO:0000313" key="10">
    <source>
        <dbReference type="Proteomes" id="UP000230066"/>
    </source>
</evidence>
<dbReference type="InterPro" id="IPR001865">
    <property type="entry name" value="Ribosomal_uS2"/>
</dbReference>
<evidence type="ECO:0000256" key="2">
    <source>
        <dbReference type="ARBA" id="ARBA00006242"/>
    </source>
</evidence>
<dbReference type="GO" id="GO:0006412">
    <property type="term" value="P:translation"/>
    <property type="evidence" value="ECO:0007669"/>
    <property type="project" value="InterPro"/>
</dbReference>
<dbReference type="GO" id="GO:0005743">
    <property type="term" value="C:mitochondrial inner membrane"/>
    <property type="evidence" value="ECO:0007669"/>
    <property type="project" value="UniProtKB-ARBA"/>
</dbReference>
<evidence type="ECO:0000256" key="7">
    <source>
        <dbReference type="ARBA" id="ARBA00071390"/>
    </source>
</evidence>
<dbReference type="CDD" id="cd01425">
    <property type="entry name" value="RPS2"/>
    <property type="match status" value="1"/>
</dbReference>
<proteinExistence type="inferred from homology"/>
<comment type="similarity">
    <text evidence="2">Belongs to the universal ribosomal protein uS2 family.</text>
</comment>
<evidence type="ECO:0000256" key="6">
    <source>
        <dbReference type="ARBA" id="ARBA00059792"/>
    </source>
</evidence>
<dbReference type="PROSITE" id="PS00962">
    <property type="entry name" value="RIBOSOMAL_S2_1"/>
    <property type="match status" value="1"/>
</dbReference>
<comment type="caution">
    <text evidence="9">The sequence shown here is derived from an EMBL/GenBank/DDBJ whole genome shotgun (WGS) entry which is preliminary data.</text>
</comment>
<evidence type="ECO:0000256" key="4">
    <source>
        <dbReference type="ARBA" id="ARBA00023128"/>
    </source>
</evidence>
<keyword evidence="5" id="KW-0687">Ribonucleoprotein</keyword>
<dbReference type="GO" id="GO:0003735">
    <property type="term" value="F:structural constituent of ribosome"/>
    <property type="evidence" value="ECO:0007669"/>
    <property type="project" value="InterPro"/>
</dbReference>
<dbReference type="PANTHER" id="PTHR12534:SF0">
    <property type="entry name" value="SMALL RIBOSOMAL SUBUNIT PROTEIN US2M"/>
    <property type="match status" value="1"/>
</dbReference>
<dbReference type="Pfam" id="PF00318">
    <property type="entry name" value="Ribosomal_S2"/>
    <property type="match status" value="1"/>
</dbReference>
<dbReference type="Gene3D" id="3.40.50.10490">
    <property type="entry name" value="Glucose-6-phosphate isomerase like protein, domain 1"/>
    <property type="match status" value="1"/>
</dbReference>
<keyword evidence="3 9" id="KW-0689">Ribosomal protein</keyword>
<sequence>MGFTPFTVNHFLCNKKQWIHTCSSKEMQRENGNIRPQLLMDTDFKCVKPMLRIPLKRCLSTVAGAGTKVPIATTNPLESPDFFSLRDVVTVKELFQARAHLGHRSNLRNPYMAPYIYGTRQGIDILDLDQTNLLLFDALNFTAHIAYRKGIILFMSQNQQMLPLIEKTAKNVGEFSYCRKWAGGVFTDAKNLFNEAVRLPDLIIFLSTLSTVAKPHDAVRDAAKLLIPTVGIVDTNADPRLITYPVPGNDDSPITVRLWCGLFSEAITRGKRRAERDAKIEQQIQENLASVALH</sequence>
<accession>A0A4E0RU82</accession>